<feature type="domain" description="AMP-dependent synthetase/ligase" evidence="2">
    <location>
        <begin position="130"/>
        <end position="522"/>
    </location>
</feature>
<proteinExistence type="predicted"/>
<gene>
    <name evidence="3" type="ORF">O6P43_020703</name>
</gene>
<sequence length="704" mass="76908">MGDSKGSLLNFPLLKSIGDLSVFKDNGEYGILGAVVVGILIPVLLSALFMGKKRVKVRGVPVEVGGEAGYTIRNARKTELVEVPWDGATTVAALFQQSCKRYSRNQFLGTRKLISKEFVTSKDGRKFEKLHFGDYEWQTYGEVFHRVCNFASGIVKLGHDVDSHAAIFSDTRAEWLITLQGCFRQNITVVTIYASLGEDALIHSLNETQVSTLICDSKQLKKLYAISSRLTSIQNIIYFEDDGEVKDTASGNLSKWTVASFSEVEKLGKESPIDPNLPSKHGIAVIMYTSGSTGLPKGVMITHGNIVATTAAVMTVIPNLGSKDVYLGYLPLAHVFELAAESVLSAAGCAIGYGSALTLTDTSNKVKKGTKGDASALQPTILTAVPAILDRVRDGVLKKVEEKGGLAKNLFDTCIQSPTSFCQRKLIRFVLCGGAPLSGESQQFINICMGAPIGQGYGLTETFAGAAFSEWDDNTVGRVGPPLPCCYIKLVSWEEGGYMTLDKPMPRGEIVVGGFSVTSGYYKNEEKTNELFKVDEKGMHWFYTGDIGQFHHDGCLEIIDRKKDIVKLQHGEYISLGKVEAALSSSNYLDNIMVYADPFHNYCVALIVPSHQVLEGWAQQAGIEYKNFAELCGKAETVSEVQQSLSKVAKAAKLDKFEVPAKIKLLPDAWTPESGLVTAALKIKREQLKVKFKDELQKLYECSI</sequence>
<dbReference type="SUPFAM" id="SSF56801">
    <property type="entry name" value="Acetyl-CoA synthetase-like"/>
    <property type="match status" value="1"/>
</dbReference>
<dbReference type="InterPro" id="IPR020845">
    <property type="entry name" value="AMP-binding_CS"/>
</dbReference>
<dbReference type="EMBL" id="JARAOO010000008">
    <property type="protein sequence ID" value="KAJ7960229.1"/>
    <property type="molecule type" value="Genomic_DNA"/>
</dbReference>
<evidence type="ECO:0000259" key="2">
    <source>
        <dbReference type="Pfam" id="PF00501"/>
    </source>
</evidence>
<dbReference type="InterPro" id="IPR042099">
    <property type="entry name" value="ANL_N_sf"/>
</dbReference>
<dbReference type="PROSITE" id="PS00455">
    <property type="entry name" value="AMP_BINDING"/>
    <property type="match status" value="1"/>
</dbReference>
<dbReference type="GO" id="GO:0016020">
    <property type="term" value="C:membrane"/>
    <property type="evidence" value="ECO:0007669"/>
    <property type="project" value="TreeGrafter"/>
</dbReference>
<accession>A0AAD7LL88</accession>
<evidence type="ECO:0000313" key="3">
    <source>
        <dbReference type="EMBL" id="KAJ7960229.1"/>
    </source>
</evidence>
<dbReference type="Gene3D" id="3.40.50.12780">
    <property type="entry name" value="N-terminal domain of ligase-like"/>
    <property type="match status" value="1"/>
</dbReference>
<dbReference type="Proteomes" id="UP001163823">
    <property type="component" value="Chromosome 8"/>
</dbReference>
<protein>
    <submittedName>
        <fullName evidence="3">Long chain acyl-CoA synthetase</fullName>
    </submittedName>
</protein>
<dbReference type="Pfam" id="PF00501">
    <property type="entry name" value="AMP-binding"/>
    <property type="match status" value="1"/>
</dbReference>
<organism evidence="3 4">
    <name type="scientific">Quillaja saponaria</name>
    <name type="common">Soap bark tree</name>
    <dbReference type="NCBI Taxonomy" id="32244"/>
    <lineage>
        <taxon>Eukaryota</taxon>
        <taxon>Viridiplantae</taxon>
        <taxon>Streptophyta</taxon>
        <taxon>Embryophyta</taxon>
        <taxon>Tracheophyta</taxon>
        <taxon>Spermatophyta</taxon>
        <taxon>Magnoliopsida</taxon>
        <taxon>eudicotyledons</taxon>
        <taxon>Gunneridae</taxon>
        <taxon>Pentapetalae</taxon>
        <taxon>rosids</taxon>
        <taxon>fabids</taxon>
        <taxon>Fabales</taxon>
        <taxon>Quillajaceae</taxon>
        <taxon>Quillaja</taxon>
    </lineage>
</organism>
<reference evidence="3" key="1">
    <citation type="journal article" date="2023" name="Science">
        <title>Elucidation of the pathway for biosynthesis of saponin adjuvants from the soapbark tree.</title>
        <authorList>
            <person name="Reed J."/>
            <person name="Orme A."/>
            <person name="El-Demerdash A."/>
            <person name="Owen C."/>
            <person name="Martin L.B.B."/>
            <person name="Misra R.C."/>
            <person name="Kikuchi S."/>
            <person name="Rejzek M."/>
            <person name="Martin A.C."/>
            <person name="Harkess A."/>
            <person name="Leebens-Mack J."/>
            <person name="Louveau T."/>
            <person name="Stephenson M.J."/>
            <person name="Osbourn A."/>
        </authorList>
    </citation>
    <scope>NUCLEOTIDE SEQUENCE</scope>
    <source>
        <strain evidence="3">S10</strain>
    </source>
</reference>
<evidence type="ECO:0000313" key="4">
    <source>
        <dbReference type="Proteomes" id="UP001163823"/>
    </source>
</evidence>
<keyword evidence="1" id="KW-1133">Transmembrane helix</keyword>
<evidence type="ECO:0000256" key="1">
    <source>
        <dbReference type="SAM" id="Phobius"/>
    </source>
</evidence>
<feature type="transmembrane region" description="Helical" evidence="1">
    <location>
        <begin position="29"/>
        <end position="49"/>
    </location>
</feature>
<name>A0AAD7LL88_QUISA</name>
<dbReference type="GO" id="GO:0004467">
    <property type="term" value="F:long-chain fatty acid-CoA ligase activity"/>
    <property type="evidence" value="ECO:0007669"/>
    <property type="project" value="TreeGrafter"/>
</dbReference>
<dbReference type="GO" id="GO:0005783">
    <property type="term" value="C:endoplasmic reticulum"/>
    <property type="evidence" value="ECO:0007669"/>
    <property type="project" value="TreeGrafter"/>
</dbReference>
<dbReference type="AlphaFoldDB" id="A0AAD7LL88"/>
<keyword evidence="1" id="KW-0472">Membrane</keyword>
<keyword evidence="4" id="KW-1185">Reference proteome</keyword>
<dbReference type="KEGG" id="qsa:O6P43_020703"/>
<keyword evidence="1" id="KW-0812">Transmembrane</keyword>
<dbReference type="InterPro" id="IPR000873">
    <property type="entry name" value="AMP-dep_synth/lig_dom"/>
</dbReference>
<dbReference type="PANTHER" id="PTHR43272">
    <property type="entry name" value="LONG-CHAIN-FATTY-ACID--COA LIGASE"/>
    <property type="match status" value="1"/>
</dbReference>
<dbReference type="PANTHER" id="PTHR43272:SF92">
    <property type="entry name" value="LONG CHAIN ACYL-COA SYNTHETASE 8"/>
    <property type="match status" value="1"/>
</dbReference>
<comment type="caution">
    <text evidence="3">The sequence shown here is derived from an EMBL/GenBank/DDBJ whole genome shotgun (WGS) entry which is preliminary data.</text>
</comment>